<sequence>MSFLSKRILAFLPGSVLVVFSTLTIEREDKESLVLDADGWRFEFNKVSKLIFRSGRLVTSFGSIQSVDVEHYVNGKRFEWCVLKLTLQDGRKIFVGRSINSAELSIVAAHIADAVSRSVRTIEKVGF</sequence>
<proteinExistence type="predicted"/>
<organism evidence="1 2">
    <name type="scientific">Undibacterium cyanobacteriorum</name>
    <dbReference type="NCBI Taxonomy" id="3073561"/>
    <lineage>
        <taxon>Bacteria</taxon>
        <taxon>Pseudomonadati</taxon>
        <taxon>Pseudomonadota</taxon>
        <taxon>Betaproteobacteria</taxon>
        <taxon>Burkholderiales</taxon>
        <taxon>Oxalobacteraceae</taxon>
        <taxon>Undibacterium</taxon>
    </lineage>
</organism>
<keyword evidence="2" id="KW-1185">Reference proteome</keyword>
<dbReference type="EMBL" id="CP133720">
    <property type="protein sequence ID" value="WMW81311.1"/>
    <property type="molecule type" value="Genomic_DNA"/>
</dbReference>
<accession>A0ABY9RMU4</accession>
<evidence type="ECO:0000313" key="2">
    <source>
        <dbReference type="Proteomes" id="UP001181355"/>
    </source>
</evidence>
<reference evidence="1" key="1">
    <citation type="submission" date="2023-09" db="EMBL/GenBank/DDBJ databases">
        <title>Undibacterium sp. 20NA77.5 isolated from freshwater.</title>
        <authorList>
            <person name="Le V."/>
            <person name="Ko S.-R."/>
            <person name="Ahn C.-Y."/>
            <person name="Oh H.-M."/>
        </authorList>
    </citation>
    <scope>NUCLEOTIDE SEQUENCE</scope>
    <source>
        <strain evidence="1">20NA77.5</strain>
    </source>
</reference>
<name>A0ABY9RMU4_9BURK</name>
<gene>
    <name evidence="1" type="ORF">RF679_03270</name>
</gene>
<dbReference type="RefSeq" id="WP_309482791.1">
    <property type="nucleotide sequence ID" value="NZ_CP133720.1"/>
</dbReference>
<evidence type="ECO:0008006" key="3">
    <source>
        <dbReference type="Google" id="ProtNLM"/>
    </source>
</evidence>
<protein>
    <recommendedName>
        <fullName evidence="3">DUF1508 domain-containing protein</fullName>
    </recommendedName>
</protein>
<dbReference type="Proteomes" id="UP001181355">
    <property type="component" value="Chromosome"/>
</dbReference>
<evidence type="ECO:0000313" key="1">
    <source>
        <dbReference type="EMBL" id="WMW81311.1"/>
    </source>
</evidence>